<evidence type="ECO:0000313" key="2">
    <source>
        <dbReference type="EMBL" id="ART32040.1"/>
    </source>
</evidence>
<keyword evidence="2" id="KW-0496">Mitochondrion</keyword>
<dbReference type="EMBL" id="KY774314">
    <property type="protein sequence ID" value="ART31071.1"/>
    <property type="molecule type" value="Genomic_DNA"/>
</dbReference>
<sequence>MGERPATDKRINPSSSHVNDKILSLVVYAIPRRVVKEKISQ</sequence>
<protein>
    <submittedName>
        <fullName evidence="2">Uncharacterized protein</fullName>
    </submittedName>
</protein>
<evidence type="ECO:0000313" key="1">
    <source>
        <dbReference type="EMBL" id="ART31071.1"/>
    </source>
</evidence>
<organism evidence="2">
    <name type="scientific">Utricularia reniformis</name>
    <dbReference type="NCBI Taxonomy" id="192314"/>
    <lineage>
        <taxon>Eukaryota</taxon>
        <taxon>Viridiplantae</taxon>
        <taxon>Streptophyta</taxon>
        <taxon>Embryophyta</taxon>
        <taxon>Tracheophyta</taxon>
        <taxon>Spermatophyta</taxon>
        <taxon>Magnoliopsida</taxon>
        <taxon>eudicotyledons</taxon>
        <taxon>Gunneridae</taxon>
        <taxon>Pentapetalae</taxon>
        <taxon>asterids</taxon>
        <taxon>lamiids</taxon>
        <taxon>Lamiales</taxon>
        <taxon>Lentibulariaceae</taxon>
        <taxon>Utricularia</taxon>
    </lineage>
</organism>
<name>A0A1Y0B3R3_9LAMI</name>
<dbReference type="AlphaFoldDB" id="A0A1Y0B3R3"/>
<gene>
    <name evidence="1" type="ORF">AEK19_MT0839</name>
    <name evidence="2" type="ORF">AEK19_MT1870</name>
</gene>
<accession>A0A1Y0B3R3</accession>
<proteinExistence type="predicted"/>
<dbReference type="EMBL" id="KY774314">
    <property type="protein sequence ID" value="ART32040.1"/>
    <property type="molecule type" value="Genomic_DNA"/>
</dbReference>
<reference evidence="2" key="1">
    <citation type="submission" date="2017-03" db="EMBL/GenBank/DDBJ databases">
        <title>The mitochondrial genome of the carnivorous plant Utricularia reniformis (Lentibulariaceae): structure, comparative analysis and evolutionary landmarks.</title>
        <authorList>
            <person name="Silva S.R."/>
            <person name="Alvarenga D.O."/>
            <person name="Michael T.P."/>
            <person name="Miranda V.F.O."/>
            <person name="Varani A.M."/>
        </authorList>
    </citation>
    <scope>NUCLEOTIDE SEQUENCE</scope>
</reference>
<geneLocation type="mitochondrion" evidence="2"/>